<name>A0A2I7N5Q5_9NEIS</name>
<sequence length="121" mass="13980">MAKYFRFILIMVFFLLTVACEQKKVEKKIEVNPEIMGMWKSDDGCQLILEKNGDDIMLVKFSTANASDVGYTNLQLKAYKESIMTKFKPVESSIHLNISFLEGVVMVEQYCKQPLHKVDNY</sequence>
<evidence type="ECO:0000313" key="2">
    <source>
        <dbReference type="Proteomes" id="UP000236655"/>
    </source>
</evidence>
<dbReference type="EMBL" id="CP024847">
    <property type="protein sequence ID" value="AUR51796.1"/>
    <property type="molecule type" value="Genomic_DNA"/>
</dbReference>
<dbReference type="PROSITE" id="PS51257">
    <property type="entry name" value="PROKAR_LIPOPROTEIN"/>
    <property type="match status" value="1"/>
</dbReference>
<accession>A0A2I7N5Q5</accession>
<protein>
    <recommendedName>
        <fullName evidence="3">Lipoprotein</fullName>
    </recommendedName>
</protein>
<organism evidence="1 2">
    <name type="scientific">Aquella oligotrophica</name>
    <dbReference type="NCBI Taxonomy" id="2067065"/>
    <lineage>
        <taxon>Bacteria</taxon>
        <taxon>Pseudomonadati</taxon>
        <taxon>Pseudomonadota</taxon>
        <taxon>Betaproteobacteria</taxon>
        <taxon>Neisseriales</taxon>
        <taxon>Neisseriaceae</taxon>
        <taxon>Aquella</taxon>
    </lineage>
</organism>
<dbReference type="Proteomes" id="UP000236655">
    <property type="component" value="Chromosome"/>
</dbReference>
<proteinExistence type="predicted"/>
<evidence type="ECO:0008006" key="3">
    <source>
        <dbReference type="Google" id="ProtNLM"/>
    </source>
</evidence>
<dbReference type="AlphaFoldDB" id="A0A2I7N5Q5"/>
<reference evidence="2" key="1">
    <citation type="submission" date="2017-11" db="EMBL/GenBank/DDBJ databases">
        <authorList>
            <person name="Chan K.G."/>
            <person name="Lee L.S."/>
        </authorList>
    </citation>
    <scope>NUCLEOTIDE SEQUENCE [LARGE SCALE GENOMIC DNA]</scope>
    <source>
        <strain evidence="2">DSM 100970</strain>
    </source>
</reference>
<dbReference type="RefSeq" id="WP_102951093.1">
    <property type="nucleotide sequence ID" value="NZ_CP024847.1"/>
</dbReference>
<dbReference type="KEGG" id="nba:CUN60_05635"/>
<evidence type="ECO:0000313" key="1">
    <source>
        <dbReference type="EMBL" id="AUR51796.1"/>
    </source>
</evidence>
<gene>
    <name evidence="1" type="ORF">CUN60_05635</name>
</gene>
<keyword evidence="2" id="KW-1185">Reference proteome</keyword>